<dbReference type="Proteomes" id="UP001054945">
    <property type="component" value="Unassembled WGS sequence"/>
</dbReference>
<accession>A0AAV4X469</accession>
<sequence length="94" mass="10292">VLLGGDGRYRVREVIERATRVLAGNLSFSTEKVKNLRKGGKVSSKAKKKPLALLLTHSKKDPGRNILARRVIVDSHVSTSVAACLMREKAVILD</sequence>
<keyword evidence="2" id="KW-1185">Reference proteome</keyword>
<protein>
    <submittedName>
        <fullName evidence="1">Uncharacterized protein</fullName>
    </submittedName>
</protein>
<proteinExistence type="predicted"/>
<dbReference type="EMBL" id="BPLR01017201">
    <property type="protein sequence ID" value="GIY89393.1"/>
    <property type="molecule type" value="Genomic_DNA"/>
</dbReference>
<comment type="caution">
    <text evidence="1">The sequence shown here is derived from an EMBL/GenBank/DDBJ whole genome shotgun (WGS) entry which is preliminary data.</text>
</comment>
<gene>
    <name evidence="1" type="ORF">CEXT_342051</name>
</gene>
<feature type="non-terminal residue" evidence="1">
    <location>
        <position position="1"/>
    </location>
</feature>
<evidence type="ECO:0000313" key="1">
    <source>
        <dbReference type="EMBL" id="GIY89393.1"/>
    </source>
</evidence>
<evidence type="ECO:0000313" key="2">
    <source>
        <dbReference type="Proteomes" id="UP001054945"/>
    </source>
</evidence>
<dbReference type="AlphaFoldDB" id="A0AAV4X469"/>
<reference evidence="1 2" key="1">
    <citation type="submission" date="2021-06" db="EMBL/GenBank/DDBJ databases">
        <title>Caerostris extrusa draft genome.</title>
        <authorList>
            <person name="Kono N."/>
            <person name="Arakawa K."/>
        </authorList>
    </citation>
    <scope>NUCLEOTIDE SEQUENCE [LARGE SCALE GENOMIC DNA]</scope>
</reference>
<name>A0AAV4X469_CAEEX</name>
<organism evidence="1 2">
    <name type="scientific">Caerostris extrusa</name>
    <name type="common">Bark spider</name>
    <name type="synonym">Caerostris bankana</name>
    <dbReference type="NCBI Taxonomy" id="172846"/>
    <lineage>
        <taxon>Eukaryota</taxon>
        <taxon>Metazoa</taxon>
        <taxon>Ecdysozoa</taxon>
        <taxon>Arthropoda</taxon>
        <taxon>Chelicerata</taxon>
        <taxon>Arachnida</taxon>
        <taxon>Araneae</taxon>
        <taxon>Araneomorphae</taxon>
        <taxon>Entelegynae</taxon>
        <taxon>Araneoidea</taxon>
        <taxon>Araneidae</taxon>
        <taxon>Caerostris</taxon>
    </lineage>
</organism>